<keyword evidence="3" id="KW-1185">Reference proteome</keyword>
<evidence type="ECO:0000259" key="1">
    <source>
        <dbReference type="Pfam" id="PF20041"/>
    </source>
</evidence>
<evidence type="ECO:0000313" key="2">
    <source>
        <dbReference type="EMBL" id="SDJ29040.1"/>
    </source>
</evidence>
<dbReference type="InterPro" id="IPR045619">
    <property type="entry name" value="DUF6443"/>
</dbReference>
<dbReference type="PANTHER" id="PTHR32305:SF15">
    <property type="entry name" value="PROTEIN RHSA-RELATED"/>
    <property type="match status" value="1"/>
</dbReference>
<organism evidence="2 3">
    <name type="scientific">Flavobacterium noncentrifugens</name>
    <dbReference type="NCBI Taxonomy" id="1128970"/>
    <lineage>
        <taxon>Bacteria</taxon>
        <taxon>Pseudomonadati</taxon>
        <taxon>Bacteroidota</taxon>
        <taxon>Flavobacteriia</taxon>
        <taxon>Flavobacteriales</taxon>
        <taxon>Flavobacteriaceae</taxon>
        <taxon>Flavobacterium</taxon>
    </lineage>
</organism>
<dbReference type="STRING" id="1128970.SAMN04487935_0573"/>
<dbReference type="Proteomes" id="UP000199580">
    <property type="component" value="Unassembled WGS sequence"/>
</dbReference>
<dbReference type="NCBIfam" id="TIGR03696">
    <property type="entry name" value="Rhs_assc_core"/>
    <property type="match status" value="1"/>
</dbReference>
<dbReference type="AlphaFoldDB" id="A0A1G8SK99"/>
<dbReference type="Pfam" id="PF20041">
    <property type="entry name" value="DUF6443"/>
    <property type="match status" value="1"/>
</dbReference>
<feature type="domain" description="DUF6443" evidence="1">
    <location>
        <begin position="30"/>
        <end position="172"/>
    </location>
</feature>
<dbReference type="InterPro" id="IPR022385">
    <property type="entry name" value="Rhs_assc_core"/>
</dbReference>
<gene>
    <name evidence="2" type="ORF">SAMN04487935_0573</name>
</gene>
<dbReference type="InterPro" id="IPR050708">
    <property type="entry name" value="T6SS_VgrG/RHS"/>
</dbReference>
<accession>A0A1G8SK99</accession>
<sequence length="1185" mass="132968">MKKNILCLSILFPLAIFGQSMDQNYIITKIYKKGTINPIEAALTDHVGTETIYFDGLGRPLQKRLYQQSNSGGDIVIPTEYDDFGRQIKEYLPFADHSPTLNYKDSALSEQATFYSTGDPTATGNSHFETTGNPYSQKFLEVSPLNRILKQAAPGDDWAMDSGHEIKFDYQTNGSDEVLNYQVVTSGSDYAISLTCQGHHKPNKLYKTITKNENWKLLDEHNNTTEEFKDFEGRLVLKRAYNEGDQYDTYYVYDIYGNLTFVLPPVYPHSETINDTAVDKLGYQYRYDSRNRLTEKKLPGKGREFLVYDKLDRLTATGPVKSPFKDKNQDDGWLITKYDVFNRVVYTGWITGDAFDTPARQHLQGIYDNQTDVSEVKLAQPQTIDNVSVQYSNHIAPETTQQSGEFKLLTVSYYDDYGFPNAPSSFPADIMGQHVQQDVKGMLTGTWVRVPILKSGTKKETTSVLYDSKSRIIAHLKTNYIGGHTNVFTNYDFSGLVLNTITIHQPKAGVQEITVNDAYQYSLQGKPVNHIQDISGSGVLPELISHSEYDELGQLISKNVGGQDISTFHGLQKIDYTYNVRGWLTGINNIGELYDSPQDLFAFKIAYNDSSGDGQSENLFNGNISETYWRSQSDNIRRKYSYRYDDLNRLSSAVYQKPDAATPLTNSYNEVAGYDKNGNITSMERNGNLDVMQSTLEIDNLAYQYDGNQLMRVNDTSNSTMGFKDETAYQGTNTDPDDDYAYDYFGNMVSDANKGISSIEYNHLNLPTVIDFSTSNYEKIEYIYDALGAKLGKLVSSSPSAAVLETVYLDGFQYLNGVLQFFPTAEGFVKNTVIDDIRNTVVGKVDKYNYVYNYLDHLGNIRLSYGTDPETGELKILEENNYYPFGLKHTNYNPDIKAYGSEPYQGPIGDGPPKQGKVVLKPSDPSTPGVGNPELYKYKYNGKEYQDELGLNMYDYGARNYDPALGRWMNIDPLAETSRRYSPYTYALNNPVYYIDPDGMSAAPVIDEGGNLLGTDSQGWKGEAIVMNKSDFKQGMEHSEALDKGTELSKYGEGISISDKTWDKIESKGGERMEPYVKNDSDETIYYKPEGGDHKTGENLNPGKANDGAYPIKPHTDLYAPVDGVNTSVVAKDKVYKAPNAFPRVSVNKNGVPDIQGVLESVVPKIGEVSAPDPTWNKLKNSIKK</sequence>
<reference evidence="2 3" key="1">
    <citation type="submission" date="2016-10" db="EMBL/GenBank/DDBJ databases">
        <authorList>
            <person name="de Groot N.N."/>
        </authorList>
    </citation>
    <scope>NUCLEOTIDE SEQUENCE [LARGE SCALE GENOMIC DNA]</scope>
    <source>
        <strain evidence="2 3">CGMCC 1.10076</strain>
    </source>
</reference>
<proteinExistence type="predicted"/>
<evidence type="ECO:0000313" key="3">
    <source>
        <dbReference type="Proteomes" id="UP000199580"/>
    </source>
</evidence>
<protein>
    <submittedName>
        <fullName evidence="2">RHS repeat-associated core domain-containing protein</fullName>
    </submittedName>
</protein>
<dbReference type="EMBL" id="FNEZ01000001">
    <property type="protein sequence ID" value="SDJ29040.1"/>
    <property type="molecule type" value="Genomic_DNA"/>
</dbReference>
<name>A0A1G8SK99_9FLAO</name>
<dbReference type="PANTHER" id="PTHR32305">
    <property type="match status" value="1"/>
</dbReference>
<dbReference type="RefSeq" id="WP_091391749.1">
    <property type="nucleotide sequence ID" value="NZ_BKAI01000002.1"/>
</dbReference>
<dbReference type="OrthoDB" id="2972467at2"/>
<dbReference type="Gene3D" id="2.180.10.10">
    <property type="entry name" value="RHS repeat-associated core"/>
    <property type="match status" value="1"/>
</dbReference>